<evidence type="ECO:0000256" key="5">
    <source>
        <dbReference type="ARBA" id="ARBA00023163"/>
    </source>
</evidence>
<evidence type="ECO:0000256" key="2">
    <source>
        <dbReference type="ARBA" id="ARBA00023015"/>
    </source>
</evidence>
<dbReference type="AlphaFoldDB" id="A0A1M6I9H2"/>
<dbReference type="GO" id="GO:0016987">
    <property type="term" value="F:sigma factor activity"/>
    <property type="evidence" value="ECO:0007669"/>
    <property type="project" value="UniProtKB-KW"/>
</dbReference>
<dbReference type="Pfam" id="PF08281">
    <property type="entry name" value="Sigma70_r4_2"/>
    <property type="match status" value="1"/>
</dbReference>
<reference evidence="9" key="1">
    <citation type="submission" date="2016-11" db="EMBL/GenBank/DDBJ databases">
        <authorList>
            <person name="Varghese N."/>
            <person name="Submissions S."/>
        </authorList>
    </citation>
    <scope>NUCLEOTIDE SEQUENCE [LARGE SCALE GENOMIC DNA]</scope>
    <source>
        <strain evidence="9">DSM 16219</strain>
    </source>
</reference>
<keyword evidence="4" id="KW-0238">DNA-binding</keyword>
<feature type="domain" description="RNA polymerase sigma factor 70 region 4 type 2" evidence="7">
    <location>
        <begin position="178"/>
        <end position="230"/>
    </location>
</feature>
<dbReference type="NCBIfam" id="TIGR02937">
    <property type="entry name" value="sigma70-ECF"/>
    <property type="match status" value="1"/>
</dbReference>
<dbReference type="InterPro" id="IPR036388">
    <property type="entry name" value="WH-like_DNA-bd_sf"/>
</dbReference>
<keyword evidence="2" id="KW-0805">Transcription regulation</keyword>
<feature type="domain" description="RNA polymerase sigma-70 region 2" evidence="6">
    <location>
        <begin position="72"/>
        <end position="136"/>
    </location>
</feature>
<evidence type="ECO:0000256" key="4">
    <source>
        <dbReference type="ARBA" id="ARBA00023125"/>
    </source>
</evidence>
<evidence type="ECO:0000256" key="3">
    <source>
        <dbReference type="ARBA" id="ARBA00023082"/>
    </source>
</evidence>
<evidence type="ECO:0000256" key="1">
    <source>
        <dbReference type="ARBA" id="ARBA00010641"/>
    </source>
</evidence>
<dbReference type="GO" id="GO:0006352">
    <property type="term" value="P:DNA-templated transcription initiation"/>
    <property type="evidence" value="ECO:0007669"/>
    <property type="project" value="InterPro"/>
</dbReference>
<evidence type="ECO:0000259" key="7">
    <source>
        <dbReference type="Pfam" id="PF08281"/>
    </source>
</evidence>
<dbReference type="PANTHER" id="PTHR43133">
    <property type="entry name" value="RNA POLYMERASE ECF-TYPE SIGMA FACTO"/>
    <property type="match status" value="1"/>
</dbReference>
<dbReference type="CDD" id="cd06171">
    <property type="entry name" value="Sigma70_r4"/>
    <property type="match status" value="1"/>
</dbReference>
<dbReference type="EMBL" id="FQZU01000006">
    <property type="protein sequence ID" value="SHJ31081.1"/>
    <property type="molecule type" value="Genomic_DNA"/>
</dbReference>
<name>A0A1M6I9H2_9BACT</name>
<dbReference type="InterPro" id="IPR013325">
    <property type="entry name" value="RNA_pol_sigma_r2"/>
</dbReference>
<dbReference type="Gene3D" id="1.10.1740.10">
    <property type="match status" value="1"/>
</dbReference>
<proteinExistence type="inferred from homology"/>
<evidence type="ECO:0000313" key="9">
    <source>
        <dbReference type="Proteomes" id="UP000183994"/>
    </source>
</evidence>
<accession>A0A1M6I9H2</accession>
<dbReference type="InterPro" id="IPR013324">
    <property type="entry name" value="RNA_pol_sigma_r3/r4-like"/>
</dbReference>
<dbReference type="SUPFAM" id="SSF88946">
    <property type="entry name" value="Sigma2 domain of RNA polymerase sigma factors"/>
    <property type="match status" value="1"/>
</dbReference>
<evidence type="ECO:0000259" key="6">
    <source>
        <dbReference type="Pfam" id="PF04542"/>
    </source>
</evidence>
<keyword evidence="9" id="KW-1185">Reference proteome</keyword>
<dbReference type="Proteomes" id="UP000183994">
    <property type="component" value="Unassembled WGS sequence"/>
</dbReference>
<protein>
    <submittedName>
        <fullName evidence="8">RNA polymerase sigma-70 factor, ECF subfamily</fullName>
    </submittedName>
</protein>
<keyword evidence="3" id="KW-0731">Sigma factor</keyword>
<dbReference type="InterPro" id="IPR039425">
    <property type="entry name" value="RNA_pol_sigma-70-like"/>
</dbReference>
<organism evidence="8 9">
    <name type="scientific">Desulfatibacillum alkenivorans DSM 16219</name>
    <dbReference type="NCBI Taxonomy" id="1121393"/>
    <lineage>
        <taxon>Bacteria</taxon>
        <taxon>Pseudomonadati</taxon>
        <taxon>Thermodesulfobacteriota</taxon>
        <taxon>Desulfobacteria</taxon>
        <taxon>Desulfobacterales</taxon>
        <taxon>Desulfatibacillaceae</taxon>
        <taxon>Desulfatibacillum</taxon>
    </lineage>
</organism>
<dbReference type="Gene3D" id="1.10.10.10">
    <property type="entry name" value="Winged helix-like DNA-binding domain superfamily/Winged helix DNA-binding domain"/>
    <property type="match status" value="1"/>
</dbReference>
<sequence length="240" mass="26846">MRGFSPVRKGLCGRQAVIVLKSASTECETQTALGGEPKSRPAPGASGGRIITDEARIIEKILNGDANSFEHLLEAHSHVVASIVRRRVPEDQVEDVAQEVFIKAYKSLANLKNRDGFRPWVSSIAVKTCCDFWRKRYKSKEVAMTALAREHHDWLDKVYAEESTAGFESLCAQKEAREVLDAALARLSPKDRMVVELVYLEGMTGREAAKILKWTTANVKVRCYRARKKLEGVLQEMKNG</sequence>
<dbReference type="STRING" id="1121393.SAMN02745216_01397"/>
<dbReference type="InterPro" id="IPR013249">
    <property type="entry name" value="RNA_pol_sigma70_r4_t2"/>
</dbReference>
<dbReference type="GO" id="GO:0003677">
    <property type="term" value="F:DNA binding"/>
    <property type="evidence" value="ECO:0007669"/>
    <property type="project" value="UniProtKB-KW"/>
</dbReference>
<dbReference type="Pfam" id="PF04542">
    <property type="entry name" value="Sigma70_r2"/>
    <property type="match status" value="1"/>
</dbReference>
<comment type="similarity">
    <text evidence="1">Belongs to the sigma-70 factor family. ECF subfamily.</text>
</comment>
<dbReference type="SUPFAM" id="SSF88659">
    <property type="entry name" value="Sigma3 and sigma4 domains of RNA polymerase sigma factors"/>
    <property type="match status" value="1"/>
</dbReference>
<keyword evidence="5" id="KW-0804">Transcription</keyword>
<dbReference type="InterPro" id="IPR007627">
    <property type="entry name" value="RNA_pol_sigma70_r2"/>
</dbReference>
<evidence type="ECO:0000313" key="8">
    <source>
        <dbReference type="EMBL" id="SHJ31081.1"/>
    </source>
</evidence>
<dbReference type="InterPro" id="IPR014284">
    <property type="entry name" value="RNA_pol_sigma-70_dom"/>
</dbReference>
<dbReference type="PANTHER" id="PTHR43133:SF8">
    <property type="entry name" value="RNA POLYMERASE SIGMA FACTOR HI_1459-RELATED"/>
    <property type="match status" value="1"/>
</dbReference>
<gene>
    <name evidence="8" type="ORF">SAMN02745216_01397</name>
</gene>